<evidence type="ECO:0000256" key="4">
    <source>
        <dbReference type="ARBA" id="ARBA00022547"/>
    </source>
</evidence>
<protein>
    <recommendedName>
        <fullName evidence="12">ATP synthase complex subunit 8</fullName>
    </recommendedName>
</protein>
<dbReference type="PANTHER" id="PTHR39937">
    <property type="entry name" value="ATP SYNTHASE PROTEIN 8"/>
    <property type="match status" value="1"/>
</dbReference>
<organism evidence="15">
    <name type="scientific">Iguana delicatissima</name>
    <name type="common">Lesser Antillean iguana</name>
    <dbReference type="NCBI Taxonomy" id="51191"/>
    <lineage>
        <taxon>Eukaryota</taxon>
        <taxon>Metazoa</taxon>
        <taxon>Chordata</taxon>
        <taxon>Craniata</taxon>
        <taxon>Vertebrata</taxon>
        <taxon>Euteleostomi</taxon>
        <taxon>Lepidosauria</taxon>
        <taxon>Squamata</taxon>
        <taxon>Bifurcata</taxon>
        <taxon>Unidentata</taxon>
        <taxon>Episquamata</taxon>
        <taxon>Toxicofera</taxon>
        <taxon>Iguania</taxon>
        <taxon>Iguanidae</taxon>
        <taxon>Iguaninae</taxon>
        <taxon>Iguana</taxon>
    </lineage>
</organism>
<evidence type="ECO:0000313" key="15">
    <source>
        <dbReference type="EMBL" id="QEQ55595.1"/>
    </source>
</evidence>
<dbReference type="CTD" id="4509"/>
<dbReference type="GO" id="GO:0015986">
    <property type="term" value="P:proton motive force-driven ATP synthesis"/>
    <property type="evidence" value="ECO:0007669"/>
    <property type="project" value="InterPro"/>
</dbReference>
<keyword evidence="5 12" id="KW-0812">Transmembrane</keyword>
<evidence type="ECO:0000256" key="7">
    <source>
        <dbReference type="ARBA" id="ARBA00022989"/>
    </source>
</evidence>
<keyword evidence="10 14" id="KW-0472">Membrane</keyword>
<reference evidence="15" key="1">
    <citation type="journal article" date="2019" name="Mitochondrial DNA Part B Resour">
        <title>The complete mitochondrial genome of the critically endangered Lesser Antillean iguana (Iguana delicatissima; Squamata: Iguanidae).</title>
        <authorList>
            <person name="Miller A.H."/>
            <person name="Jackson A.C."/>
            <person name="van den Burg M.P."/>
            <person name="Knapp C.R."/>
            <person name="Welch M.E."/>
            <person name="Reynolds R.G."/>
        </authorList>
    </citation>
    <scope>NUCLEOTIDE SEQUENCE</scope>
</reference>
<keyword evidence="9 12" id="KW-0496">Mitochondrion</keyword>
<gene>
    <name evidence="15" type="primary">ATP8</name>
</gene>
<evidence type="ECO:0000256" key="8">
    <source>
        <dbReference type="ARBA" id="ARBA00023065"/>
    </source>
</evidence>
<feature type="compositionally biased region" description="Polar residues" evidence="13">
    <location>
        <begin position="41"/>
        <end position="55"/>
    </location>
</feature>
<keyword evidence="6 12" id="KW-0375">Hydrogen ion transport</keyword>
<evidence type="ECO:0000256" key="5">
    <source>
        <dbReference type="ARBA" id="ARBA00022692"/>
    </source>
</evidence>
<accession>A0A5J6CXH6</accession>
<dbReference type="GO" id="GO:0045259">
    <property type="term" value="C:proton-transporting ATP synthase complex"/>
    <property type="evidence" value="ECO:0007669"/>
    <property type="project" value="UniProtKB-KW"/>
</dbReference>
<geneLocation type="mitochondrion" evidence="15"/>
<evidence type="ECO:0000256" key="9">
    <source>
        <dbReference type="ARBA" id="ARBA00023128"/>
    </source>
</evidence>
<dbReference type="InterPro" id="IPR050635">
    <property type="entry name" value="ATPase_protein_8"/>
</dbReference>
<keyword evidence="11" id="KW-0066">ATP synthesis</keyword>
<keyword evidence="3 12" id="KW-0813">Transport</keyword>
<evidence type="ECO:0000256" key="11">
    <source>
        <dbReference type="ARBA" id="ARBA00023310"/>
    </source>
</evidence>
<dbReference type="InterPro" id="IPR001421">
    <property type="entry name" value="ATP8_metazoa"/>
</dbReference>
<dbReference type="AlphaFoldDB" id="A0A5J6CXH6"/>
<name>A0A5J6CXH6_IGUDE</name>
<evidence type="ECO:0000256" key="6">
    <source>
        <dbReference type="ARBA" id="ARBA00022781"/>
    </source>
</evidence>
<dbReference type="EMBL" id="MK923980">
    <property type="protein sequence ID" value="QEQ55595.1"/>
    <property type="molecule type" value="Genomic_DNA"/>
</dbReference>
<dbReference type="GeneID" id="41854598"/>
<comment type="subcellular location">
    <subcellularLocation>
        <location evidence="1 12">Mitochondrion membrane</location>
        <topology evidence="1 12">Single-pass membrane protein</topology>
    </subcellularLocation>
</comment>
<sequence>MPQLNPSPWLLIMLLTWTALTTTFLNKTLHSKFPNSPTPQKPNQDPTESWTWPWH</sequence>
<evidence type="ECO:0000256" key="3">
    <source>
        <dbReference type="ARBA" id="ARBA00022448"/>
    </source>
</evidence>
<feature type="region of interest" description="Disordered" evidence="13">
    <location>
        <begin position="31"/>
        <end position="55"/>
    </location>
</feature>
<keyword evidence="7 14" id="KW-1133">Transmembrane helix</keyword>
<dbReference type="RefSeq" id="YP_009701307.1">
    <property type="nucleotide sequence ID" value="NC_044899.1"/>
</dbReference>
<dbReference type="GO" id="GO:0031966">
    <property type="term" value="C:mitochondrial membrane"/>
    <property type="evidence" value="ECO:0007669"/>
    <property type="project" value="UniProtKB-SubCell"/>
</dbReference>
<proteinExistence type="inferred from homology"/>
<dbReference type="GO" id="GO:0015078">
    <property type="term" value="F:proton transmembrane transporter activity"/>
    <property type="evidence" value="ECO:0007669"/>
    <property type="project" value="InterPro"/>
</dbReference>
<feature type="transmembrane region" description="Helical" evidence="14">
    <location>
        <begin position="6"/>
        <end position="25"/>
    </location>
</feature>
<evidence type="ECO:0000256" key="2">
    <source>
        <dbReference type="ARBA" id="ARBA00008892"/>
    </source>
</evidence>
<evidence type="ECO:0000256" key="12">
    <source>
        <dbReference type="RuleBase" id="RU003661"/>
    </source>
</evidence>
<evidence type="ECO:0000256" key="13">
    <source>
        <dbReference type="SAM" id="MobiDB-lite"/>
    </source>
</evidence>
<dbReference type="PANTHER" id="PTHR39937:SF1">
    <property type="entry name" value="ATP SYNTHASE PROTEIN 8"/>
    <property type="match status" value="1"/>
</dbReference>
<evidence type="ECO:0000256" key="14">
    <source>
        <dbReference type="SAM" id="Phobius"/>
    </source>
</evidence>
<evidence type="ECO:0000256" key="1">
    <source>
        <dbReference type="ARBA" id="ARBA00004304"/>
    </source>
</evidence>
<comment type="similarity">
    <text evidence="2 12">Belongs to the ATPase protein 8 family.</text>
</comment>
<dbReference type="Pfam" id="PF00895">
    <property type="entry name" value="ATP-synt_8"/>
    <property type="match status" value="1"/>
</dbReference>
<keyword evidence="8 12" id="KW-0406">Ion transport</keyword>
<keyword evidence="4 12" id="KW-0138">CF(0)</keyword>
<evidence type="ECO:0000256" key="10">
    <source>
        <dbReference type="ARBA" id="ARBA00023136"/>
    </source>
</evidence>